<dbReference type="AlphaFoldDB" id="A0A811VBL3"/>
<accession>A0A811VBL3</accession>
<comment type="caution">
    <text evidence="2">The sequence shown here is derived from an EMBL/GenBank/DDBJ whole genome shotgun (WGS) entry which is preliminary data.</text>
</comment>
<evidence type="ECO:0000256" key="1">
    <source>
        <dbReference type="SAM" id="Phobius"/>
    </source>
</evidence>
<evidence type="ECO:0000313" key="2">
    <source>
        <dbReference type="EMBL" id="CAD7011632.1"/>
    </source>
</evidence>
<keyword evidence="3" id="KW-1185">Reference proteome</keyword>
<feature type="transmembrane region" description="Helical" evidence="1">
    <location>
        <begin position="161"/>
        <end position="180"/>
    </location>
</feature>
<feature type="transmembrane region" description="Helical" evidence="1">
    <location>
        <begin position="212"/>
        <end position="231"/>
    </location>
</feature>
<sequence length="290" mass="33279">MAKEPFLPVGWTTTTSTITIQTAYNQNVTNNTRMSQQNAKNEKLANTKTTKCSTTNITVNAHNIRLCAYKQLIPTHTTKKVKANNVNVSESVNRWRRLLHPASGRKFASPSGYGYSRSIRQHSSSCSSSSGVSANWLLLLSLLIACFIGDSLQIKNGKCDYWYMINFFFLVFSRSIHWVARKDSLCDYLILLFLLKNSVCVIWFRIICWVSIIKWSPGKNVLAIFYFFISLKERMHRRLLRICIICMVIRPEKKLRVEVGLSNSVREIFHSKTSKVQVGQVKLVMTILRL</sequence>
<dbReference type="OrthoDB" id="72419at2759"/>
<dbReference type="EMBL" id="CAJHJT010000056">
    <property type="protein sequence ID" value="CAD7011632.1"/>
    <property type="molecule type" value="Genomic_DNA"/>
</dbReference>
<protein>
    <submittedName>
        <fullName evidence="2">(Mediterranean fruit fly) hypothetical protein</fullName>
    </submittedName>
</protein>
<keyword evidence="1" id="KW-1133">Transmembrane helix</keyword>
<keyword evidence="1" id="KW-0812">Transmembrane</keyword>
<evidence type="ECO:0000313" key="3">
    <source>
        <dbReference type="Proteomes" id="UP000606786"/>
    </source>
</evidence>
<dbReference type="Proteomes" id="UP000606786">
    <property type="component" value="Unassembled WGS sequence"/>
</dbReference>
<proteinExistence type="predicted"/>
<organism evidence="2 3">
    <name type="scientific">Ceratitis capitata</name>
    <name type="common">Mediterranean fruit fly</name>
    <name type="synonym">Tephritis capitata</name>
    <dbReference type="NCBI Taxonomy" id="7213"/>
    <lineage>
        <taxon>Eukaryota</taxon>
        <taxon>Metazoa</taxon>
        <taxon>Ecdysozoa</taxon>
        <taxon>Arthropoda</taxon>
        <taxon>Hexapoda</taxon>
        <taxon>Insecta</taxon>
        <taxon>Pterygota</taxon>
        <taxon>Neoptera</taxon>
        <taxon>Endopterygota</taxon>
        <taxon>Diptera</taxon>
        <taxon>Brachycera</taxon>
        <taxon>Muscomorpha</taxon>
        <taxon>Tephritoidea</taxon>
        <taxon>Tephritidae</taxon>
        <taxon>Ceratitis</taxon>
        <taxon>Ceratitis</taxon>
    </lineage>
</organism>
<reference evidence="2" key="1">
    <citation type="submission" date="2020-11" db="EMBL/GenBank/DDBJ databases">
        <authorList>
            <person name="Whitehead M."/>
        </authorList>
    </citation>
    <scope>NUCLEOTIDE SEQUENCE</scope>
    <source>
        <strain evidence="2">EGII</strain>
    </source>
</reference>
<gene>
    <name evidence="2" type="ORF">CCAP1982_LOCUS19721</name>
</gene>
<keyword evidence="1" id="KW-0472">Membrane</keyword>
<name>A0A811VBL3_CERCA</name>
<feature type="transmembrane region" description="Helical" evidence="1">
    <location>
        <begin position="187"/>
        <end position="206"/>
    </location>
</feature>